<evidence type="ECO:0000256" key="1">
    <source>
        <dbReference type="SAM" id="MobiDB-lite"/>
    </source>
</evidence>
<sequence length="282" mass="30977">MVEGNVVQEKIEVATDDIETILRFMLGFYHINTGAADDLFNIEPAHRERVVETGMARTVAQLAKLGIPCIEGKLRGGSLVFLGDPDLEAHKALYGPGTICVLEKHMAQHDERALLDGFEARVRLDGSDTWLCVGISPTAAFEDEDEEPEEEEPPMLPPPSTMHDINRVAVIAASADGFGVVARNRELRADFVRPIAQSELPESEESIVQAIAQQAVTFWEFGVVPMRAKELKSSGKKIAEIAEALGITKQRAERAVGMEMKLTLIEKMAEYQAKNEQKGIAP</sequence>
<feature type="region of interest" description="Disordered" evidence="1">
    <location>
        <begin position="139"/>
        <end position="159"/>
    </location>
</feature>
<protein>
    <submittedName>
        <fullName evidence="2">Uncharacterized protein</fullName>
    </submittedName>
</protein>
<evidence type="ECO:0000313" key="2">
    <source>
        <dbReference type="EMBL" id="ALS62290.1"/>
    </source>
</evidence>
<feature type="compositionally biased region" description="Acidic residues" evidence="1">
    <location>
        <begin position="141"/>
        <end position="153"/>
    </location>
</feature>
<name>A0ABN4JMB7_9BURK</name>
<organism evidence="2 3">
    <name type="scientific">Pandoraea norimbergensis</name>
    <dbReference type="NCBI Taxonomy" id="93219"/>
    <lineage>
        <taxon>Bacteria</taxon>
        <taxon>Pseudomonadati</taxon>
        <taxon>Pseudomonadota</taxon>
        <taxon>Betaproteobacteria</taxon>
        <taxon>Burkholderiales</taxon>
        <taxon>Burkholderiaceae</taxon>
        <taxon>Pandoraea</taxon>
    </lineage>
</organism>
<dbReference type="EMBL" id="CP013480">
    <property type="protein sequence ID" value="ALS62290.1"/>
    <property type="molecule type" value="Genomic_DNA"/>
</dbReference>
<dbReference type="Proteomes" id="UP000060277">
    <property type="component" value="Chromosome"/>
</dbReference>
<evidence type="ECO:0000313" key="3">
    <source>
        <dbReference type="Proteomes" id="UP000060277"/>
    </source>
</evidence>
<reference evidence="3" key="1">
    <citation type="submission" date="2015-12" db="EMBL/GenBank/DDBJ databases">
        <title>Complete genome sequence of Pandoraea norimbergensis DSM 11628.</title>
        <authorList>
            <person name="Ee R."/>
            <person name="Lim Y.-L."/>
            <person name="Yong D."/>
            <person name="Yin W.-F."/>
            <person name="Chan K.-G."/>
        </authorList>
    </citation>
    <scope>NUCLEOTIDE SEQUENCE [LARGE SCALE GENOMIC DNA]</scope>
    <source>
        <strain evidence="3">DSM 11628</strain>
    </source>
</reference>
<accession>A0ABN4JMB7</accession>
<gene>
    <name evidence="2" type="ORF">AT302_23370</name>
</gene>
<proteinExistence type="predicted"/>
<keyword evidence="3" id="KW-1185">Reference proteome</keyword>